<evidence type="ECO:0000256" key="5">
    <source>
        <dbReference type="PIRSR" id="PIRSR615500-1"/>
    </source>
</evidence>
<dbReference type="PRINTS" id="PR00723">
    <property type="entry name" value="SUBTILISIN"/>
</dbReference>
<dbReference type="PROSITE" id="PS00136">
    <property type="entry name" value="SUBTILASE_ASP"/>
    <property type="match status" value="1"/>
</dbReference>
<dbReference type="EMBL" id="JAALAA010000024">
    <property type="protein sequence ID" value="NGN95445.1"/>
    <property type="molecule type" value="Genomic_DNA"/>
</dbReference>
<dbReference type="GO" id="GO:0006508">
    <property type="term" value="P:proteolysis"/>
    <property type="evidence" value="ECO:0007669"/>
    <property type="project" value="UniProtKB-KW"/>
</dbReference>
<protein>
    <submittedName>
        <fullName evidence="11">S8 family peptidase</fullName>
    </submittedName>
</protein>
<gene>
    <name evidence="11" type="ORF">G5C66_22235</name>
</gene>
<feature type="chain" id="PRO_5026697844" evidence="8">
    <location>
        <begin position="31"/>
        <end position="554"/>
    </location>
</feature>
<feature type="active site" description="Charge relay system" evidence="5 6">
    <location>
        <position position="344"/>
    </location>
</feature>
<dbReference type="GO" id="GO:0004252">
    <property type="term" value="F:serine-type endopeptidase activity"/>
    <property type="evidence" value="ECO:0007669"/>
    <property type="project" value="UniProtKB-UniRule"/>
</dbReference>
<reference evidence="11 12" key="1">
    <citation type="submission" date="2020-02" db="EMBL/GenBank/DDBJ databases">
        <title>Whole-genome analyses of novel actinobacteria.</title>
        <authorList>
            <person name="Sahin N."/>
        </authorList>
    </citation>
    <scope>NUCLEOTIDE SEQUENCE [LARGE SCALE GENOMIC DNA]</scope>
    <source>
        <strain evidence="11 12">KC13</strain>
    </source>
</reference>
<comment type="caution">
    <text evidence="11">The sequence shown here is derived from an EMBL/GenBank/DDBJ whole genome shotgun (WGS) entry which is preliminary data.</text>
</comment>
<accession>A0A6M1QZM5</accession>
<evidence type="ECO:0000256" key="4">
    <source>
        <dbReference type="ARBA" id="ARBA00022825"/>
    </source>
</evidence>
<dbReference type="GO" id="GO:0005615">
    <property type="term" value="C:extracellular space"/>
    <property type="evidence" value="ECO:0007669"/>
    <property type="project" value="TreeGrafter"/>
</dbReference>
<keyword evidence="3 6" id="KW-0378">Hydrolase</keyword>
<keyword evidence="2 6" id="KW-0645">Protease</keyword>
<feature type="active site" description="Charge relay system" evidence="5 6">
    <location>
        <position position="159"/>
    </location>
</feature>
<dbReference type="PROSITE" id="PS00138">
    <property type="entry name" value="SUBTILASE_SER"/>
    <property type="match status" value="1"/>
</dbReference>
<dbReference type="PANTHER" id="PTHR43806">
    <property type="entry name" value="PEPTIDASE S8"/>
    <property type="match status" value="1"/>
</dbReference>
<dbReference type="InterPro" id="IPR022398">
    <property type="entry name" value="Peptidase_S8_His-AS"/>
</dbReference>
<evidence type="ECO:0000256" key="8">
    <source>
        <dbReference type="SAM" id="SignalP"/>
    </source>
</evidence>
<dbReference type="Gene3D" id="2.60.120.260">
    <property type="entry name" value="Galactose-binding domain-like"/>
    <property type="match status" value="1"/>
</dbReference>
<organism evidence="11 12">
    <name type="scientific">Nocardioides turkmenicus</name>
    <dbReference type="NCBI Taxonomy" id="2711220"/>
    <lineage>
        <taxon>Bacteria</taxon>
        <taxon>Bacillati</taxon>
        <taxon>Actinomycetota</taxon>
        <taxon>Actinomycetes</taxon>
        <taxon>Propionibacteriales</taxon>
        <taxon>Nocardioidaceae</taxon>
        <taxon>Nocardioides</taxon>
    </lineage>
</organism>
<dbReference type="InterPro" id="IPR010259">
    <property type="entry name" value="S8pro/Inhibitor_I9"/>
</dbReference>
<comment type="similarity">
    <text evidence="1 6 7">Belongs to the peptidase S8 family.</text>
</comment>
<dbReference type="Gene3D" id="3.30.70.80">
    <property type="entry name" value="Peptidase S8 propeptide/proteinase inhibitor I9"/>
    <property type="match status" value="1"/>
</dbReference>
<evidence type="ECO:0000313" key="12">
    <source>
        <dbReference type="Proteomes" id="UP000483261"/>
    </source>
</evidence>
<dbReference type="AlphaFoldDB" id="A0A6M1QZM5"/>
<dbReference type="InterPro" id="IPR036852">
    <property type="entry name" value="Peptidase_S8/S53_dom_sf"/>
</dbReference>
<name>A0A6M1QZM5_9ACTN</name>
<evidence type="ECO:0000259" key="9">
    <source>
        <dbReference type="Pfam" id="PF00082"/>
    </source>
</evidence>
<dbReference type="Pfam" id="PF05922">
    <property type="entry name" value="Inhibitor_I9"/>
    <property type="match status" value="1"/>
</dbReference>
<keyword evidence="4 6" id="KW-0720">Serine protease</keyword>
<dbReference type="SUPFAM" id="SSF54897">
    <property type="entry name" value="Protease propeptides/inhibitors"/>
    <property type="match status" value="1"/>
</dbReference>
<dbReference type="PANTHER" id="PTHR43806:SF11">
    <property type="entry name" value="CEREVISIN-RELATED"/>
    <property type="match status" value="1"/>
</dbReference>
<evidence type="ECO:0000256" key="2">
    <source>
        <dbReference type="ARBA" id="ARBA00022670"/>
    </source>
</evidence>
<dbReference type="PROSITE" id="PS00137">
    <property type="entry name" value="SUBTILASE_HIS"/>
    <property type="match status" value="1"/>
</dbReference>
<dbReference type="CDD" id="cd04077">
    <property type="entry name" value="Peptidases_S8_PCSK9_ProteinaseK_like"/>
    <property type="match status" value="1"/>
</dbReference>
<keyword evidence="8" id="KW-0732">Signal</keyword>
<dbReference type="Proteomes" id="UP000483261">
    <property type="component" value="Unassembled WGS sequence"/>
</dbReference>
<feature type="signal peptide" evidence="8">
    <location>
        <begin position="1"/>
        <end position="30"/>
    </location>
</feature>
<dbReference type="InterPro" id="IPR000209">
    <property type="entry name" value="Peptidase_S8/S53_dom"/>
</dbReference>
<evidence type="ECO:0000256" key="6">
    <source>
        <dbReference type="PROSITE-ProRule" id="PRU01240"/>
    </source>
</evidence>
<dbReference type="InterPro" id="IPR034193">
    <property type="entry name" value="PCSK9_ProteinaseK-like"/>
</dbReference>
<dbReference type="Gene3D" id="3.40.50.200">
    <property type="entry name" value="Peptidase S8/S53 domain"/>
    <property type="match status" value="1"/>
</dbReference>
<keyword evidence="12" id="KW-1185">Reference proteome</keyword>
<evidence type="ECO:0000256" key="3">
    <source>
        <dbReference type="ARBA" id="ARBA00022801"/>
    </source>
</evidence>
<feature type="domain" description="Inhibitor I9" evidence="10">
    <location>
        <begin position="49"/>
        <end position="119"/>
    </location>
</feature>
<evidence type="ECO:0000256" key="7">
    <source>
        <dbReference type="RuleBase" id="RU003355"/>
    </source>
</evidence>
<dbReference type="InterPro" id="IPR023827">
    <property type="entry name" value="Peptidase_S8_Asp-AS"/>
</dbReference>
<dbReference type="PROSITE" id="PS51892">
    <property type="entry name" value="SUBTILASE"/>
    <property type="match status" value="1"/>
</dbReference>
<feature type="active site" description="Charge relay system" evidence="5 6">
    <location>
        <position position="190"/>
    </location>
</feature>
<evidence type="ECO:0000259" key="10">
    <source>
        <dbReference type="Pfam" id="PF05922"/>
    </source>
</evidence>
<dbReference type="SUPFAM" id="SSF52743">
    <property type="entry name" value="Subtilisin-like"/>
    <property type="match status" value="1"/>
</dbReference>
<dbReference type="InterPro" id="IPR050131">
    <property type="entry name" value="Peptidase_S8_subtilisin-like"/>
</dbReference>
<dbReference type="FunFam" id="3.40.50.200:FF:000014">
    <property type="entry name" value="Proteinase K"/>
    <property type="match status" value="1"/>
</dbReference>
<dbReference type="InterPro" id="IPR023828">
    <property type="entry name" value="Peptidase_S8_Ser-AS"/>
</dbReference>
<dbReference type="Pfam" id="PF00082">
    <property type="entry name" value="Peptidase_S8"/>
    <property type="match status" value="1"/>
</dbReference>
<evidence type="ECO:0000313" key="11">
    <source>
        <dbReference type="EMBL" id="NGN95445.1"/>
    </source>
</evidence>
<sequence>MRRLGALAAATVTAVGAAGTILAMSGPAGAADSPAPLIGAEKSTAIDNSYIVVMKGSGSAAKANAADARALAKEKGGSVKYAYDKAITGFSATLDADALDALRNDPDVDYIEANQVVKASGDQANPTWGLNRIDQRNLPLNSNYHYDYTGSGVKAYIIDTGIRSAHADFGGRVTSGYTAIGSSTEDENGHGTHVAGTVGGSTYGVAKNVTLVPVRVLDASGSGTTAGVIAGVNWVTSNHTSGPAVANMSLGGGVSSTLDSAVNNSIADGVTYAVAAGNDSGADACNGSPARVAGALTVGSTTNTDARSSFSNIGSCLDLFAPGSSITSAWHTSNTATNTISGTSMATPHVAGVAALYLQANPTASPSSVSSAIVSNATSGVVTSPGTGSPNRLLYSLWSGGTDPTEPPTTGNLLKNPGFESGATGWSASSGVIDNSTSAPARTGSYKAWLNGYGSSHTDTLSQSVALPTTGKTLSFYLRVITNETTTSTAYDKLTVKIGSTTLATYSNLNASSSYSLKSFSLGAYAGSTVTLTFTGTEDSSLGTSFLIDDTSIA</sequence>
<evidence type="ECO:0000256" key="1">
    <source>
        <dbReference type="ARBA" id="ARBA00011073"/>
    </source>
</evidence>
<dbReference type="InterPro" id="IPR015500">
    <property type="entry name" value="Peptidase_S8_subtilisin-rel"/>
</dbReference>
<proteinExistence type="inferred from homology"/>
<dbReference type="InterPro" id="IPR037045">
    <property type="entry name" value="S8pro/Inhibitor_I9_sf"/>
</dbReference>
<feature type="domain" description="Peptidase S8/S53" evidence="9">
    <location>
        <begin position="150"/>
        <end position="380"/>
    </location>
</feature>